<evidence type="ECO:0000256" key="1">
    <source>
        <dbReference type="SAM" id="MobiDB-lite"/>
    </source>
</evidence>
<dbReference type="WBParaSite" id="ACRNAN_scaffold2662.g17499.t1">
    <property type="protein sequence ID" value="ACRNAN_scaffold2662.g17499.t1"/>
    <property type="gene ID" value="ACRNAN_scaffold2662.g17499"/>
</dbReference>
<feature type="region of interest" description="Disordered" evidence="1">
    <location>
        <begin position="110"/>
        <end position="155"/>
    </location>
</feature>
<feature type="compositionally biased region" description="Basic and acidic residues" evidence="1">
    <location>
        <begin position="110"/>
        <end position="124"/>
    </location>
</feature>
<evidence type="ECO:0000313" key="3">
    <source>
        <dbReference type="WBParaSite" id="ACRNAN_scaffold2662.g17499.t1"/>
    </source>
</evidence>
<organism evidence="2 3">
    <name type="scientific">Acrobeloides nanus</name>
    <dbReference type="NCBI Taxonomy" id="290746"/>
    <lineage>
        <taxon>Eukaryota</taxon>
        <taxon>Metazoa</taxon>
        <taxon>Ecdysozoa</taxon>
        <taxon>Nematoda</taxon>
        <taxon>Chromadorea</taxon>
        <taxon>Rhabditida</taxon>
        <taxon>Tylenchina</taxon>
        <taxon>Cephalobomorpha</taxon>
        <taxon>Cephaloboidea</taxon>
        <taxon>Cephalobidae</taxon>
        <taxon>Acrobeloides</taxon>
    </lineage>
</organism>
<feature type="compositionally biased region" description="Basic and acidic residues" evidence="1">
    <location>
        <begin position="136"/>
        <end position="155"/>
    </location>
</feature>
<protein>
    <submittedName>
        <fullName evidence="3">Uncharacterized protein</fullName>
    </submittedName>
</protein>
<evidence type="ECO:0000313" key="2">
    <source>
        <dbReference type="Proteomes" id="UP000887540"/>
    </source>
</evidence>
<name>A0A914DGY5_9BILA</name>
<dbReference type="Gene3D" id="1.10.287.1490">
    <property type="match status" value="1"/>
</dbReference>
<accession>A0A914DGY5</accession>
<feature type="compositionally biased region" description="Polar residues" evidence="1">
    <location>
        <begin position="125"/>
        <end position="135"/>
    </location>
</feature>
<reference evidence="3" key="1">
    <citation type="submission" date="2022-11" db="UniProtKB">
        <authorList>
            <consortium name="WormBaseParasite"/>
        </authorList>
    </citation>
    <scope>IDENTIFICATION</scope>
</reference>
<dbReference type="Proteomes" id="UP000887540">
    <property type="component" value="Unplaced"/>
</dbReference>
<dbReference type="AlphaFoldDB" id="A0A914DGY5"/>
<sequence>MDSEVKILQAHFEELQKVVKEKDEIISKAELKEREISILAAERTRKELEAEFDLQIQRIEKELRIQNAAQIQANHQIVKKMQNEIEKHTKEKEDLSSKFSKLKEDFEETKTKLAEAEDQKRKMENTIQRSNQQTEKLLKETKRQLEDSEKSRQKEAAKLNAVINGLRKEHLGQYRHHHEYAHQPHVQFHLLDGGVGIHHAHACDDVDVERGLRQPRFGGVHNVEPIPAYGWTFMPAPEPIPCGWGAVAPEPIPCGWGAVAPEPMPADWVGPVAPPPIGAGGAAFAPCPIILI</sequence>
<keyword evidence="2" id="KW-1185">Reference proteome</keyword>
<proteinExistence type="predicted"/>